<name>A0A4R6VFL8_9PSEU</name>
<dbReference type="InterPro" id="IPR024520">
    <property type="entry name" value="DUF3558"/>
</dbReference>
<reference evidence="1 2" key="1">
    <citation type="submission" date="2019-03" db="EMBL/GenBank/DDBJ databases">
        <title>Genomic Encyclopedia of Type Strains, Phase IV (KMG-IV): sequencing the most valuable type-strain genomes for metagenomic binning, comparative biology and taxonomic classification.</title>
        <authorList>
            <person name="Goeker M."/>
        </authorList>
    </citation>
    <scope>NUCLEOTIDE SEQUENCE [LARGE SCALE GENOMIC DNA]</scope>
    <source>
        <strain evidence="1 2">DSM 45775</strain>
    </source>
</reference>
<dbReference type="EMBL" id="SNYO01000003">
    <property type="protein sequence ID" value="TDQ61131.1"/>
    <property type="molecule type" value="Genomic_DNA"/>
</dbReference>
<organism evidence="1 2">
    <name type="scientific">Actinomycetospora succinea</name>
    <dbReference type="NCBI Taxonomy" id="663603"/>
    <lineage>
        <taxon>Bacteria</taxon>
        <taxon>Bacillati</taxon>
        <taxon>Actinomycetota</taxon>
        <taxon>Actinomycetes</taxon>
        <taxon>Pseudonocardiales</taxon>
        <taxon>Pseudonocardiaceae</taxon>
        <taxon>Actinomycetospora</taxon>
    </lineage>
</organism>
<evidence type="ECO:0000313" key="2">
    <source>
        <dbReference type="Proteomes" id="UP000295705"/>
    </source>
</evidence>
<sequence>MDTYRTRSTYQVFDAITVGGLPAVAQQTTVEALTCTVTVGIAVGQAVDVTSTEFGTAPAPPCDTARRVAETVVADLPPLQK</sequence>
<dbReference type="Pfam" id="PF12079">
    <property type="entry name" value="DUF3558"/>
    <property type="match status" value="1"/>
</dbReference>
<dbReference type="AlphaFoldDB" id="A0A4R6VFL8"/>
<gene>
    <name evidence="1" type="ORF">EV188_103638</name>
</gene>
<evidence type="ECO:0000313" key="1">
    <source>
        <dbReference type="EMBL" id="TDQ61131.1"/>
    </source>
</evidence>
<protein>
    <submittedName>
        <fullName evidence="1">Uncharacterized protein DUF3558</fullName>
    </submittedName>
</protein>
<keyword evidence="2" id="KW-1185">Reference proteome</keyword>
<dbReference type="Proteomes" id="UP000295705">
    <property type="component" value="Unassembled WGS sequence"/>
</dbReference>
<proteinExistence type="predicted"/>
<accession>A0A4R6VFL8</accession>
<comment type="caution">
    <text evidence="1">The sequence shown here is derived from an EMBL/GenBank/DDBJ whole genome shotgun (WGS) entry which is preliminary data.</text>
</comment>